<dbReference type="Pfam" id="PF08820">
    <property type="entry name" value="DUF1803"/>
    <property type="match status" value="1"/>
</dbReference>
<evidence type="ECO:0000313" key="2">
    <source>
        <dbReference type="Proteomes" id="UP001429357"/>
    </source>
</evidence>
<proteinExistence type="predicted"/>
<keyword evidence="2" id="KW-1185">Reference proteome</keyword>
<dbReference type="Proteomes" id="UP001429357">
    <property type="component" value="Unassembled WGS sequence"/>
</dbReference>
<dbReference type="InterPro" id="IPR014924">
    <property type="entry name" value="DUF1803"/>
</dbReference>
<name>A0ABV0F155_9ENTE</name>
<reference evidence="2" key="1">
    <citation type="submission" date="2016-06" db="EMBL/GenBank/DDBJ databases">
        <title>Four novel species of enterococci isolated from chicken manure.</title>
        <authorList>
            <person name="Van Tyne D."/>
        </authorList>
    </citation>
    <scope>NUCLEOTIDE SEQUENCE [LARGE SCALE GENOMIC DNA]</scope>
    <source>
        <strain evidence="2">JM9A</strain>
    </source>
</reference>
<sequence length="278" mass="32408">MRMIHDNKQRELTQLLRNPLFSQLTDFLYENQNVTLRQLTRQFSEKGFIKFLESCIEAGLILREERRYRLGLPVFTGSDYQEGVTHTQKTLLEGFETYSLADICQWYQQQFYQIPESFAAYFIANDVNLAQVNKVSNEKLAIWSVNTQGFNSRDLPGYFEANRQLLEPAAFSQLRRLVGDVDEEYFLGQVGWIISRVLRGKQPRSSIFLTALCQTEVLSKDFNNTYQLKIPCLSENNLVWETENNKFSTSKSHFSAVSLYSEVCQKYCSGFLEWVLIK</sequence>
<dbReference type="RefSeq" id="WP_161868502.1">
    <property type="nucleotide sequence ID" value="NZ_MAEI02000001.1"/>
</dbReference>
<evidence type="ECO:0000313" key="1">
    <source>
        <dbReference type="EMBL" id="MEO1781788.1"/>
    </source>
</evidence>
<protein>
    <recommendedName>
        <fullName evidence="3">DUF1803 domain-containing protein</fullName>
    </recommendedName>
</protein>
<reference evidence="1 2" key="2">
    <citation type="submission" date="2024-02" db="EMBL/GenBank/DDBJ databases">
        <title>The Genome Sequence of Enterococcus diestrammenae JM9A.</title>
        <authorList>
            <person name="Earl A."/>
            <person name="Manson A."/>
            <person name="Gilmore M."/>
            <person name="Sanders J."/>
            <person name="Shea T."/>
            <person name="Howe W."/>
            <person name="Livny J."/>
            <person name="Cuomo C."/>
            <person name="Neafsey D."/>
            <person name="Birren B."/>
        </authorList>
    </citation>
    <scope>NUCLEOTIDE SEQUENCE [LARGE SCALE GENOMIC DNA]</scope>
    <source>
        <strain evidence="1 2">JM9A</strain>
    </source>
</reference>
<evidence type="ECO:0008006" key="3">
    <source>
        <dbReference type="Google" id="ProtNLM"/>
    </source>
</evidence>
<gene>
    <name evidence="1" type="ORF">BAU18_001376</name>
</gene>
<comment type="caution">
    <text evidence="1">The sequence shown here is derived from an EMBL/GenBank/DDBJ whole genome shotgun (WGS) entry which is preliminary data.</text>
</comment>
<dbReference type="EMBL" id="MAEI02000001">
    <property type="protein sequence ID" value="MEO1781788.1"/>
    <property type="molecule type" value="Genomic_DNA"/>
</dbReference>
<organism evidence="1 2">
    <name type="scientific">Enterococcus diestrammenae</name>
    <dbReference type="NCBI Taxonomy" id="1155073"/>
    <lineage>
        <taxon>Bacteria</taxon>
        <taxon>Bacillati</taxon>
        <taxon>Bacillota</taxon>
        <taxon>Bacilli</taxon>
        <taxon>Lactobacillales</taxon>
        <taxon>Enterococcaceae</taxon>
        <taxon>Enterococcus</taxon>
    </lineage>
</organism>
<accession>A0ABV0F155</accession>